<sequence>MGLFSFIKEAGEKLFGGKEVEAAAAQAASNPAPLQDLNDKAARAIEAYIASQNLGVQGVQVAFDGASGKVVVQGQAPTQEAKEKVTLCCGNVASVKDVDNLMAVSAPSPEAQYHDVVRGDTLSAIAKKYYGDANKYPVIFEANKPMLSHPDKIYPGQKLRIPPLA</sequence>
<feature type="domain" description="BON" evidence="4">
    <location>
        <begin position="36"/>
        <end position="106"/>
    </location>
</feature>
<dbReference type="Proteomes" id="UP000032566">
    <property type="component" value="Unassembled WGS sequence"/>
</dbReference>
<feature type="domain" description="LysM" evidence="5">
    <location>
        <begin position="112"/>
        <end position="161"/>
    </location>
</feature>
<gene>
    <name evidence="6" type="ORF">RP29_03140</name>
</gene>
<dbReference type="NCBIfam" id="NF008399">
    <property type="entry name" value="PRK11198.1"/>
    <property type="match status" value="1"/>
</dbReference>
<dbReference type="InterPro" id="IPR007055">
    <property type="entry name" value="BON_dom"/>
</dbReference>
<dbReference type="InterPro" id="IPR036779">
    <property type="entry name" value="LysM_dom_sf"/>
</dbReference>
<dbReference type="STRING" id="80878.RP29_03140"/>
<dbReference type="OrthoDB" id="370541at2"/>
<dbReference type="PANTHER" id="PTHR34700:SF8">
    <property type="entry name" value="POTASSIUM BINDING PROTEIN KBP"/>
    <property type="match status" value="1"/>
</dbReference>
<keyword evidence="2" id="KW-0963">Cytoplasm</keyword>
<dbReference type="PATRIC" id="fig|80878.5.peg.3952"/>
<evidence type="ECO:0000256" key="1">
    <source>
        <dbReference type="ARBA" id="ARBA00004496"/>
    </source>
</evidence>
<dbReference type="FunFam" id="3.10.350.10:FF:000001">
    <property type="entry name" value="Peptidoglycan-binding protein LysM"/>
    <property type="match status" value="1"/>
</dbReference>
<dbReference type="InterPro" id="IPR052196">
    <property type="entry name" value="Bact_Kbp"/>
</dbReference>
<evidence type="ECO:0000259" key="4">
    <source>
        <dbReference type="PROSITE" id="PS50914"/>
    </source>
</evidence>
<proteinExistence type="predicted"/>
<dbReference type="EMBL" id="JXYQ01000008">
    <property type="protein sequence ID" value="KJA11970.1"/>
    <property type="molecule type" value="Genomic_DNA"/>
</dbReference>
<reference evidence="6 7" key="1">
    <citation type="submission" date="2014-12" db="EMBL/GenBank/DDBJ databases">
        <title>Isolation of bacteria from lake water.</title>
        <authorList>
            <person name="Sheng K.-Y."/>
            <person name="Chin P.-S."/>
            <person name="Chan K.-G."/>
            <person name="Tan G.S."/>
        </authorList>
    </citation>
    <scope>NUCLEOTIDE SEQUENCE [LARGE SCALE GENOMIC DNA]</scope>
    <source>
        <strain evidence="6 7">KY4</strain>
    </source>
</reference>
<evidence type="ECO:0000256" key="2">
    <source>
        <dbReference type="ARBA" id="ARBA00022490"/>
    </source>
</evidence>
<keyword evidence="7" id="KW-1185">Reference proteome</keyword>
<dbReference type="Pfam" id="PF01476">
    <property type="entry name" value="LysM"/>
    <property type="match status" value="1"/>
</dbReference>
<comment type="caution">
    <text evidence="6">The sequence shown here is derived from an EMBL/GenBank/DDBJ whole genome shotgun (WGS) entry which is preliminary data.</text>
</comment>
<dbReference type="PROSITE" id="PS51782">
    <property type="entry name" value="LYSM"/>
    <property type="match status" value="1"/>
</dbReference>
<dbReference type="PANTHER" id="PTHR34700">
    <property type="entry name" value="POTASSIUM BINDING PROTEIN KBP"/>
    <property type="match status" value="1"/>
</dbReference>
<organism evidence="6 7">
    <name type="scientific">Acidovorax temperans</name>
    <dbReference type="NCBI Taxonomy" id="80878"/>
    <lineage>
        <taxon>Bacteria</taxon>
        <taxon>Pseudomonadati</taxon>
        <taxon>Pseudomonadota</taxon>
        <taxon>Betaproteobacteria</taxon>
        <taxon>Burkholderiales</taxon>
        <taxon>Comamonadaceae</taxon>
        <taxon>Acidovorax</taxon>
    </lineage>
</organism>
<dbReference type="CDD" id="cd00118">
    <property type="entry name" value="LysM"/>
    <property type="match status" value="1"/>
</dbReference>
<dbReference type="InterPro" id="IPR018392">
    <property type="entry name" value="LysM"/>
</dbReference>
<evidence type="ECO:0000259" key="5">
    <source>
        <dbReference type="PROSITE" id="PS51782"/>
    </source>
</evidence>
<evidence type="ECO:0000313" key="7">
    <source>
        <dbReference type="Proteomes" id="UP000032566"/>
    </source>
</evidence>
<protein>
    <recommendedName>
        <fullName evidence="3">Potassium binding protein Kbp</fullName>
    </recommendedName>
</protein>
<dbReference type="PROSITE" id="PS50914">
    <property type="entry name" value="BON"/>
    <property type="match status" value="1"/>
</dbReference>
<dbReference type="GO" id="GO:0005737">
    <property type="term" value="C:cytoplasm"/>
    <property type="evidence" value="ECO:0007669"/>
    <property type="project" value="UniProtKB-SubCell"/>
</dbReference>
<dbReference type="Gene3D" id="3.10.350.10">
    <property type="entry name" value="LysM domain"/>
    <property type="match status" value="1"/>
</dbReference>
<accession>A0A0D7KCH8</accession>
<evidence type="ECO:0000256" key="3">
    <source>
        <dbReference type="ARBA" id="ARBA00072219"/>
    </source>
</evidence>
<dbReference type="SMART" id="SM00257">
    <property type="entry name" value="LysM"/>
    <property type="match status" value="1"/>
</dbReference>
<dbReference type="SUPFAM" id="SSF54106">
    <property type="entry name" value="LysM domain"/>
    <property type="match status" value="1"/>
</dbReference>
<dbReference type="Pfam" id="PF04972">
    <property type="entry name" value="BON"/>
    <property type="match status" value="1"/>
</dbReference>
<dbReference type="AlphaFoldDB" id="A0A0D7KCH8"/>
<comment type="subcellular location">
    <subcellularLocation>
        <location evidence="1">Cytoplasm</location>
    </subcellularLocation>
</comment>
<name>A0A0D7KCH8_9BURK</name>
<evidence type="ECO:0000313" key="6">
    <source>
        <dbReference type="EMBL" id="KJA11970.1"/>
    </source>
</evidence>
<dbReference type="RefSeq" id="WP_044395703.1">
    <property type="nucleotide sequence ID" value="NZ_JXYQ01000008.1"/>
</dbReference>